<dbReference type="Proteomes" id="UP001236014">
    <property type="component" value="Chromosome"/>
</dbReference>
<evidence type="ECO:0000259" key="3">
    <source>
        <dbReference type="Pfam" id="PF00501"/>
    </source>
</evidence>
<dbReference type="SUPFAM" id="SSF56801">
    <property type="entry name" value="Acetyl-CoA synthetase-like"/>
    <property type="match status" value="1"/>
</dbReference>
<name>A0A9Y2MX07_9PSEU</name>
<keyword evidence="1" id="KW-0547">Nucleotide-binding</keyword>
<feature type="domain" description="AMP-dependent synthetase/ligase" evidence="3">
    <location>
        <begin position="11"/>
        <end position="227"/>
    </location>
</feature>
<dbReference type="InterPro" id="IPR020845">
    <property type="entry name" value="AMP-binding_CS"/>
</dbReference>
<dbReference type="InterPro" id="IPR042099">
    <property type="entry name" value="ANL_N_sf"/>
</dbReference>
<evidence type="ECO:0000313" key="4">
    <source>
        <dbReference type="EMBL" id="WIX81776.1"/>
    </source>
</evidence>
<dbReference type="InterPro" id="IPR000873">
    <property type="entry name" value="AMP-dep_synth/lig_dom"/>
</dbReference>
<proteinExistence type="predicted"/>
<dbReference type="PANTHER" id="PTHR43272">
    <property type="entry name" value="LONG-CHAIN-FATTY-ACID--COA LIGASE"/>
    <property type="match status" value="1"/>
</dbReference>
<dbReference type="PROSITE" id="PS00455">
    <property type="entry name" value="AMP_BINDING"/>
    <property type="match status" value="1"/>
</dbReference>
<keyword evidence="2" id="KW-0067">ATP-binding</keyword>
<organism evidence="4 5">
    <name type="scientific">Amycolatopsis carbonis</name>
    <dbReference type="NCBI Taxonomy" id="715471"/>
    <lineage>
        <taxon>Bacteria</taxon>
        <taxon>Bacillati</taxon>
        <taxon>Actinomycetota</taxon>
        <taxon>Actinomycetes</taxon>
        <taxon>Pseudonocardiales</taxon>
        <taxon>Pseudonocardiaceae</taxon>
        <taxon>Amycolatopsis</taxon>
    </lineage>
</organism>
<dbReference type="GO" id="GO:0005524">
    <property type="term" value="F:ATP binding"/>
    <property type="evidence" value="ECO:0007669"/>
    <property type="project" value="UniProtKB-KW"/>
</dbReference>
<keyword evidence="5" id="KW-1185">Reference proteome</keyword>
<evidence type="ECO:0000256" key="1">
    <source>
        <dbReference type="ARBA" id="ARBA00022741"/>
    </source>
</evidence>
<dbReference type="GO" id="GO:0016020">
    <property type="term" value="C:membrane"/>
    <property type="evidence" value="ECO:0007669"/>
    <property type="project" value="TreeGrafter"/>
</dbReference>
<accession>A0A9Y2MX07</accession>
<evidence type="ECO:0000256" key="2">
    <source>
        <dbReference type="ARBA" id="ARBA00022840"/>
    </source>
</evidence>
<dbReference type="PANTHER" id="PTHR43272:SF33">
    <property type="entry name" value="AMP-BINDING DOMAIN-CONTAINING PROTEIN-RELATED"/>
    <property type="match status" value="1"/>
</dbReference>
<sequence>MSSAQRYLDNGTWRERTFARLHEDVDRVATGLRDHAGEGDKVALLAPMSPEWTICDLAIARIGAICVPIYPTSTPRQISWILEDSGAVAAFADEPGRITTIPVLGTEIPDTEPNPGPPQHPHPDDVVTIVCTSGTTGDPKGCVLTHRNITSIVATLRQLTDAGPGDVLFAYLPLAHLLTRMLQYFCLETGATIAYSSGDIRAVLAELAEVAPTYLPSVPAMFEKIHAAVRGPRRGA</sequence>
<gene>
    <name evidence="4" type="ORF">QRX50_13945</name>
</gene>
<dbReference type="RefSeq" id="WP_285972358.1">
    <property type="nucleotide sequence ID" value="NZ_CP127294.1"/>
</dbReference>
<dbReference type="GO" id="GO:0004467">
    <property type="term" value="F:long-chain fatty acid-CoA ligase activity"/>
    <property type="evidence" value="ECO:0007669"/>
    <property type="project" value="TreeGrafter"/>
</dbReference>
<dbReference type="KEGG" id="acab:QRX50_13945"/>
<protein>
    <submittedName>
        <fullName evidence="4">AMP-binding protein</fullName>
    </submittedName>
</protein>
<evidence type="ECO:0000313" key="5">
    <source>
        <dbReference type="Proteomes" id="UP001236014"/>
    </source>
</evidence>
<reference evidence="4 5" key="1">
    <citation type="submission" date="2023-06" db="EMBL/GenBank/DDBJ databases">
        <authorList>
            <person name="Oyuntsetseg B."/>
            <person name="Kim S.B."/>
        </authorList>
    </citation>
    <scope>NUCLEOTIDE SEQUENCE [LARGE SCALE GENOMIC DNA]</scope>
    <source>
        <strain evidence="4 5">2-15</strain>
    </source>
</reference>
<dbReference type="EMBL" id="CP127294">
    <property type="protein sequence ID" value="WIX81776.1"/>
    <property type="molecule type" value="Genomic_DNA"/>
</dbReference>
<dbReference type="Gene3D" id="3.40.50.12780">
    <property type="entry name" value="N-terminal domain of ligase-like"/>
    <property type="match status" value="1"/>
</dbReference>
<dbReference type="Pfam" id="PF00501">
    <property type="entry name" value="AMP-binding"/>
    <property type="match status" value="1"/>
</dbReference>
<dbReference type="AlphaFoldDB" id="A0A9Y2MX07"/>